<dbReference type="AlphaFoldDB" id="A0A382RM48"/>
<organism evidence="2">
    <name type="scientific">marine metagenome</name>
    <dbReference type="NCBI Taxonomy" id="408172"/>
    <lineage>
        <taxon>unclassified sequences</taxon>
        <taxon>metagenomes</taxon>
        <taxon>ecological metagenomes</taxon>
    </lineage>
</organism>
<feature type="compositionally biased region" description="Basic residues" evidence="1">
    <location>
        <begin position="43"/>
        <end position="58"/>
    </location>
</feature>
<feature type="region of interest" description="Disordered" evidence="1">
    <location>
        <begin position="43"/>
        <end position="76"/>
    </location>
</feature>
<dbReference type="EMBL" id="UINC01122764">
    <property type="protein sequence ID" value="SVC98773.1"/>
    <property type="molecule type" value="Genomic_DNA"/>
</dbReference>
<evidence type="ECO:0000256" key="1">
    <source>
        <dbReference type="SAM" id="MobiDB-lite"/>
    </source>
</evidence>
<gene>
    <name evidence="2" type="ORF">METZ01_LOCUS351627</name>
</gene>
<sequence length="76" mass="8700">DPALQQSGPLRGRYPPVFAAERVRVGRLHRHGQGVRRWRAHLHRKRRQGGHVPRHRLPRLPGALAEQPGRHHGQGL</sequence>
<reference evidence="2" key="1">
    <citation type="submission" date="2018-05" db="EMBL/GenBank/DDBJ databases">
        <authorList>
            <person name="Lanie J.A."/>
            <person name="Ng W.-L."/>
            <person name="Kazmierczak K.M."/>
            <person name="Andrzejewski T.M."/>
            <person name="Davidsen T.M."/>
            <person name="Wayne K.J."/>
            <person name="Tettelin H."/>
            <person name="Glass J.I."/>
            <person name="Rusch D."/>
            <person name="Podicherti R."/>
            <person name="Tsui H.-C.T."/>
            <person name="Winkler M.E."/>
        </authorList>
    </citation>
    <scope>NUCLEOTIDE SEQUENCE</scope>
</reference>
<protein>
    <submittedName>
        <fullName evidence="2">Uncharacterized protein</fullName>
    </submittedName>
</protein>
<feature type="non-terminal residue" evidence="2">
    <location>
        <position position="1"/>
    </location>
</feature>
<evidence type="ECO:0000313" key="2">
    <source>
        <dbReference type="EMBL" id="SVC98773.1"/>
    </source>
</evidence>
<name>A0A382RM48_9ZZZZ</name>
<accession>A0A382RM48</accession>
<feature type="non-terminal residue" evidence="2">
    <location>
        <position position="76"/>
    </location>
</feature>
<proteinExistence type="predicted"/>